<keyword evidence="3" id="KW-1185">Reference proteome</keyword>
<sequence length="194" mass="21157">MTLDHRRKHDGSKPPLNICETYVRQRRGYVQTTKAPSATKDKIKADPAPPGLTTSRGRPRKIRALTVSTAAAVGDTTIKYRHADDDPDASQAGLSTIHGAAVNTTLKRVSDPPATTTRVVHRDTGPPIASTSKKHLFKATPPRLPAPGGMVHKPEEDIEMPLFDPQTTTVKDAAYAWPTARGEYPSIWSQVKYS</sequence>
<dbReference type="EMBL" id="JARKIE010000144">
    <property type="protein sequence ID" value="KAJ7676249.1"/>
    <property type="molecule type" value="Genomic_DNA"/>
</dbReference>
<feature type="region of interest" description="Disordered" evidence="1">
    <location>
        <begin position="112"/>
        <end position="132"/>
    </location>
</feature>
<dbReference type="Proteomes" id="UP001221757">
    <property type="component" value="Unassembled WGS sequence"/>
</dbReference>
<name>A0AAD7G876_MYCRO</name>
<gene>
    <name evidence="2" type="ORF">B0H17DRAFT_1207381</name>
</gene>
<feature type="region of interest" description="Disordered" evidence="1">
    <location>
        <begin position="29"/>
        <end position="58"/>
    </location>
</feature>
<reference evidence="2" key="1">
    <citation type="submission" date="2023-03" db="EMBL/GenBank/DDBJ databases">
        <title>Massive genome expansion in bonnet fungi (Mycena s.s.) driven by repeated elements and novel gene families across ecological guilds.</title>
        <authorList>
            <consortium name="Lawrence Berkeley National Laboratory"/>
            <person name="Harder C.B."/>
            <person name="Miyauchi S."/>
            <person name="Viragh M."/>
            <person name="Kuo A."/>
            <person name="Thoen E."/>
            <person name="Andreopoulos B."/>
            <person name="Lu D."/>
            <person name="Skrede I."/>
            <person name="Drula E."/>
            <person name="Henrissat B."/>
            <person name="Morin E."/>
            <person name="Kohler A."/>
            <person name="Barry K."/>
            <person name="LaButti K."/>
            <person name="Morin E."/>
            <person name="Salamov A."/>
            <person name="Lipzen A."/>
            <person name="Mereny Z."/>
            <person name="Hegedus B."/>
            <person name="Baldrian P."/>
            <person name="Stursova M."/>
            <person name="Weitz H."/>
            <person name="Taylor A."/>
            <person name="Grigoriev I.V."/>
            <person name="Nagy L.G."/>
            <person name="Martin F."/>
            <person name="Kauserud H."/>
        </authorList>
    </citation>
    <scope>NUCLEOTIDE SEQUENCE</scope>
    <source>
        <strain evidence="2">CBHHK067</strain>
    </source>
</reference>
<proteinExistence type="predicted"/>
<evidence type="ECO:0000313" key="3">
    <source>
        <dbReference type="Proteomes" id="UP001221757"/>
    </source>
</evidence>
<organism evidence="2 3">
    <name type="scientific">Mycena rosella</name>
    <name type="common">Pink bonnet</name>
    <name type="synonym">Agaricus rosellus</name>
    <dbReference type="NCBI Taxonomy" id="1033263"/>
    <lineage>
        <taxon>Eukaryota</taxon>
        <taxon>Fungi</taxon>
        <taxon>Dikarya</taxon>
        <taxon>Basidiomycota</taxon>
        <taxon>Agaricomycotina</taxon>
        <taxon>Agaricomycetes</taxon>
        <taxon>Agaricomycetidae</taxon>
        <taxon>Agaricales</taxon>
        <taxon>Marasmiineae</taxon>
        <taxon>Mycenaceae</taxon>
        <taxon>Mycena</taxon>
    </lineage>
</organism>
<evidence type="ECO:0000313" key="2">
    <source>
        <dbReference type="EMBL" id="KAJ7676249.1"/>
    </source>
</evidence>
<protein>
    <submittedName>
        <fullName evidence="2">Uncharacterized protein</fullName>
    </submittedName>
</protein>
<comment type="caution">
    <text evidence="2">The sequence shown here is derived from an EMBL/GenBank/DDBJ whole genome shotgun (WGS) entry which is preliminary data.</text>
</comment>
<accession>A0AAD7G876</accession>
<evidence type="ECO:0000256" key="1">
    <source>
        <dbReference type="SAM" id="MobiDB-lite"/>
    </source>
</evidence>
<dbReference type="AlphaFoldDB" id="A0AAD7G876"/>